<evidence type="ECO:0000259" key="2">
    <source>
        <dbReference type="Pfam" id="PF01910"/>
    </source>
</evidence>
<gene>
    <name evidence="3" type="ORF">GCM10020366_54260</name>
</gene>
<comment type="caution">
    <text evidence="3">The sequence shown here is derived from an EMBL/GenBank/DDBJ whole genome shotgun (WGS) entry which is preliminary data.</text>
</comment>
<sequence>MPEPQVTAEFTTEPFRGEGEPPEHAVAARDRLRAAGLEPDFGPLGTSVRGSRDVVLPALAEVCDAALAAGAHRITLQVTVDRPTAPGAGS</sequence>
<dbReference type="Proteomes" id="UP001500483">
    <property type="component" value="Unassembled WGS sequence"/>
</dbReference>
<dbReference type="Pfam" id="PF01910">
    <property type="entry name" value="Thiamine_BP"/>
    <property type="match status" value="1"/>
</dbReference>
<dbReference type="RefSeq" id="WP_344930290.1">
    <property type="nucleotide sequence ID" value="NZ_BAAAYK010000038.1"/>
</dbReference>
<protein>
    <recommendedName>
        <fullName evidence="2">Thiamine-binding protein domain-containing protein</fullName>
    </recommendedName>
</protein>
<dbReference type="InterPro" id="IPR029756">
    <property type="entry name" value="MTH1187/YkoF-like"/>
</dbReference>
<dbReference type="Gene3D" id="3.30.70.930">
    <property type="match status" value="1"/>
</dbReference>
<dbReference type="SUPFAM" id="SSF89957">
    <property type="entry name" value="MTH1187/YkoF-like"/>
    <property type="match status" value="1"/>
</dbReference>
<name>A0ABP6RY65_9PSEU</name>
<feature type="domain" description="Thiamine-binding protein" evidence="2">
    <location>
        <begin position="9"/>
        <end position="82"/>
    </location>
</feature>
<accession>A0ABP6RY65</accession>
<keyword evidence="4" id="KW-1185">Reference proteome</keyword>
<evidence type="ECO:0000313" key="3">
    <source>
        <dbReference type="EMBL" id="GAA3363222.1"/>
    </source>
</evidence>
<evidence type="ECO:0000313" key="4">
    <source>
        <dbReference type="Proteomes" id="UP001500483"/>
    </source>
</evidence>
<organism evidence="3 4">
    <name type="scientific">Saccharopolyspora gregorii</name>
    <dbReference type="NCBI Taxonomy" id="33914"/>
    <lineage>
        <taxon>Bacteria</taxon>
        <taxon>Bacillati</taxon>
        <taxon>Actinomycetota</taxon>
        <taxon>Actinomycetes</taxon>
        <taxon>Pseudonocardiales</taxon>
        <taxon>Pseudonocardiaceae</taxon>
        <taxon>Saccharopolyspora</taxon>
    </lineage>
</organism>
<proteinExistence type="predicted"/>
<evidence type="ECO:0000256" key="1">
    <source>
        <dbReference type="SAM" id="MobiDB-lite"/>
    </source>
</evidence>
<dbReference type="EMBL" id="BAAAYK010000038">
    <property type="protein sequence ID" value="GAA3363222.1"/>
    <property type="molecule type" value="Genomic_DNA"/>
</dbReference>
<dbReference type="InterPro" id="IPR002767">
    <property type="entry name" value="Thiamine_BP"/>
</dbReference>
<feature type="region of interest" description="Disordered" evidence="1">
    <location>
        <begin position="1"/>
        <end position="25"/>
    </location>
</feature>
<feature type="compositionally biased region" description="Basic and acidic residues" evidence="1">
    <location>
        <begin position="15"/>
        <end position="25"/>
    </location>
</feature>
<reference evidence="4" key="1">
    <citation type="journal article" date="2019" name="Int. J. Syst. Evol. Microbiol.">
        <title>The Global Catalogue of Microorganisms (GCM) 10K type strain sequencing project: providing services to taxonomists for standard genome sequencing and annotation.</title>
        <authorList>
            <consortium name="The Broad Institute Genomics Platform"/>
            <consortium name="The Broad Institute Genome Sequencing Center for Infectious Disease"/>
            <person name="Wu L."/>
            <person name="Ma J."/>
        </authorList>
    </citation>
    <scope>NUCLEOTIDE SEQUENCE [LARGE SCALE GENOMIC DNA]</scope>
    <source>
        <strain evidence="4">JCM 9687</strain>
    </source>
</reference>